<dbReference type="PANTHER" id="PTHR45875">
    <property type="entry name" value="METHYLTRANSFERASE N6AMT1"/>
    <property type="match status" value="1"/>
</dbReference>
<dbReference type="GO" id="GO:0035657">
    <property type="term" value="C:eRF1 methyltransferase complex"/>
    <property type="evidence" value="ECO:0007669"/>
    <property type="project" value="TreeGrafter"/>
</dbReference>
<keyword evidence="10" id="KW-0539">Nucleus</keyword>
<dbReference type="SUPFAM" id="SSF81321">
    <property type="entry name" value="Family A G protein-coupled receptor-like"/>
    <property type="match status" value="1"/>
</dbReference>
<evidence type="ECO:0000256" key="9">
    <source>
        <dbReference type="ARBA" id="ARBA00023136"/>
    </source>
</evidence>
<evidence type="ECO:0000256" key="7">
    <source>
        <dbReference type="ARBA" id="ARBA00022692"/>
    </source>
</evidence>
<dbReference type="CDD" id="cd02440">
    <property type="entry name" value="AdoMet_MTases"/>
    <property type="match status" value="1"/>
</dbReference>
<dbReference type="GO" id="GO:0005634">
    <property type="term" value="C:nucleus"/>
    <property type="evidence" value="ECO:0007669"/>
    <property type="project" value="UniProtKB-SubCell"/>
</dbReference>
<comment type="catalytic activity">
    <reaction evidence="12">
        <text>methylarsonous acid + S-adenosyl-L-methionine = dimethylarsinate + S-adenosyl-L-homocysteine + 2 H(+)</text>
        <dbReference type="Rhea" id="RHEA:11684"/>
        <dbReference type="ChEBI" id="CHEBI:15378"/>
        <dbReference type="ChEBI" id="CHEBI:16223"/>
        <dbReference type="ChEBI" id="CHEBI:17826"/>
        <dbReference type="ChEBI" id="CHEBI:57856"/>
        <dbReference type="ChEBI" id="CHEBI:59789"/>
    </reaction>
</comment>
<dbReference type="GO" id="GO:0003676">
    <property type="term" value="F:nucleic acid binding"/>
    <property type="evidence" value="ECO:0007669"/>
    <property type="project" value="InterPro"/>
</dbReference>
<reference evidence="23" key="2">
    <citation type="journal article" date="2023" name="Science">
        <title>Genomic signatures of disease resistance in endangered staghorn corals.</title>
        <authorList>
            <person name="Vollmer S.V."/>
            <person name="Selwyn J.D."/>
            <person name="Despard B.A."/>
            <person name="Roesel C.L."/>
        </authorList>
    </citation>
    <scope>NUCLEOTIDE SEQUENCE</scope>
    <source>
        <strain evidence="23">K2</strain>
    </source>
</reference>
<comment type="catalytic activity">
    <reaction evidence="11">
        <text>L-lysyl-[histone] + S-adenosyl-L-methionine = N(6)-methyl-L-lysyl-[histone] + S-adenosyl-L-homocysteine + H(+)</text>
        <dbReference type="Rhea" id="RHEA:10024"/>
        <dbReference type="Rhea" id="RHEA-COMP:9845"/>
        <dbReference type="Rhea" id="RHEA-COMP:9846"/>
        <dbReference type="ChEBI" id="CHEBI:15378"/>
        <dbReference type="ChEBI" id="CHEBI:29969"/>
        <dbReference type="ChEBI" id="CHEBI:57856"/>
        <dbReference type="ChEBI" id="CHEBI:59789"/>
        <dbReference type="ChEBI" id="CHEBI:61929"/>
    </reaction>
    <physiologicalReaction direction="left-to-right" evidence="11">
        <dbReference type="Rhea" id="RHEA:10025"/>
    </physiologicalReaction>
</comment>
<keyword evidence="6" id="KW-0949">S-adenosyl-L-methionine</keyword>
<keyword evidence="9 21" id="KW-0472">Membrane</keyword>
<evidence type="ECO:0000256" key="14">
    <source>
        <dbReference type="ARBA" id="ARBA00062344"/>
    </source>
</evidence>
<dbReference type="AlphaFoldDB" id="A0AAD9PRQ9"/>
<evidence type="ECO:0000259" key="22">
    <source>
        <dbReference type="PROSITE" id="PS50262"/>
    </source>
</evidence>
<feature type="domain" description="G-protein coupled receptors family 1 profile" evidence="22">
    <location>
        <begin position="234"/>
        <end position="344"/>
    </location>
</feature>
<sequence>MAFPTPSFAHLKQEDYENVYEPAEDTFLMMDALEKDADFLKERRPLLCVEVGSGSGALITFLATILGPFSHYIATDINPVAAKCSSQTARYNGFTICCVVTDLVECLIPQILGKVDVLIFNPPYVVTPSEEVGSHNIEASWAGGKDGREVMDRLFALVDPLLSKSGCFYLVTVAENKPDDIIKLLKACGLLGEIVLMRKAGREHLSILRFVKENGSNQIAGKFWVRSLDAHLNVIPFGAIVVLSALLDHGLRKRSVRQAESGCDISLRETREESRRQRLTKQVPFAKAVVLIAVLFVVSVIPYMICVLYEAHCSDCNAQELFLIVMRVSIALTFISVAASPFVYCVCIPDLREGFKILFYGKLQGENFILNRLRRNRWSASGSVPVIYL</sequence>
<dbReference type="CDD" id="cd00637">
    <property type="entry name" value="7tm_classA_rhodopsin-like"/>
    <property type="match status" value="1"/>
</dbReference>
<gene>
    <name evidence="23" type="ORF">P5673_032074</name>
</gene>
<evidence type="ECO:0000256" key="2">
    <source>
        <dbReference type="ARBA" id="ARBA00004370"/>
    </source>
</evidence>
<comment type="function">
    <text evidence="13">Methyltransferase that can methylate proteins and, to a lower extent, arsenic. Catalytic subunit of a heterodimer with TRMT112, which monomethylates 'Lys-12' of histone H4 (H4K12me1), a modification present at the promoters of numerous genes encoding cell cycle regulators. Catalytic subunit of a heterodimer with TRMT112, which catalyzes N5-methylation of Glu residue of proteins with a Gly-Gln-Xaa-Xaa-Xaa-Arg motif. Methylates ETF1 on 'Gln-185'; ETF1 needs to be complexed to ERF3 in its GTP-bound form to be efficiently methylated. May also play a role in the modulation of arsenic-induced toxicity by mediating the conversion of monomethylarsonous acid (3+) into the less toxic dimethylarsonic acid. It however only plays a limited role in arsenic metabolism compared with AS3MT.</text>
</comment>
<comment type="subunit">
    <text evidence="14">Heterodimer; heterodimerization with TRMT112 is required for S-adenosyl-L-methionine-binding.</text>
</comment>
<evidence type="ECO:0000256" key="18">
    <source>
        <dbReference type="ARBA" id="ARBA00083337"/>
    </source>
</evidence>
<evidence type="ECO:0000256" key="6">
    <source>
        <dbReference type="ARBA" id="ARBA00022691"/>
    </source>
</evidence>
<evidence type="ECO:0000256" key="3">
    <source>
        <dbReference type="ARBA" id="ARBA00006149"/>
    </source>
</evidence>
<keyword evidence="7 21" id="KW-0812">Transmembrane</keyword>
<feature type="transmembrane region" description="Helical" evidence="21">
    <location>
        <begin position="230"/>
        <end position="247"/>
    </location>
</feature>
<evidence type="ECO:0000256" key="17">
    <source>
        <dbReference type="ARBA" id="ARBA00080992"/>
    </source>
</evidence>
<evidence type="ECO:0000313" key="24">
    <source>
        <dbReference type="Proteomes" id="UP001249851"/>
    </source>
</evidence>
<dbReference type="PROSITE" id="PS50262">
    <property type="entry name" value="G_PROTEIN_RECEP_F1_2"/>
    <property type="match status" value="1"/>
</dbReference>
<dbReference type="GO" id="GO:0016020">
    <property type="term" value="C:membrane"/>
    <property type="evidence" value="ECO:0007669"/>
    <property type="project" value="UniProtKB-SubCell"/>
</dbReference>
<dbReference type="InterPro" id="IPR017452">
    <property type="entry name" value="GPCR_Rhodpsn_7TM"/>
</dbReference>
<dbReference type="InterPro" id="IPR052190">
    <property type="entry name" value="Euk-Arch_PrmC-MTase"/>
</dbReference>
<protein>
    <recommendedName>
        <fullName evidence="19">Methyltransferase HEMK2</fullName>
    </recommendedName>
    <alternativeName>
        <fullName evidence="18">HemK methyltransferase family member 2</fullName>
    </alternativeName>
    <alternativeName>
        <fullName evidence="16">Lysine N-methyltransferase 9</fullName>
    </alternativeName>
    <alternativeName>
        <fullName evidence="15">Methylarsonite methyltransferase N6AMT1</fullName>
    </alternativeName>
    <alternativeName>
        <fullName evidence="20">Methyltransferase N6AMT1</fullName>
    </alternativeName>
    <alternativeName>
        <fullName evidence="17">Protein N(5)-glutamine methyltransferase</fullName>
    </alternativeName>
</protein>
<dbReference type="NCBIfam" id="TIGR00537">
    <property type="entry name" value="hemK_rel_arch"/>
    <property type="match status" value="1"/>
</dbReference>
<dbReference type="PROSITE" id="PS00092">
    <property type="entry name" value="N6_MTASE"/>
    <property type="match status" value="1"/>
</dbReference>
<comment type="subcellular location">
    <subcellularLocation>
        <location evidence="2">Membrane</location>
    </subcellularLocation>
    <subcellularLocation>
        <location evidence="1">Nucleus</location>
    </subcellularLocation>
</comment>
<feature type="transmembrane region" description="Helical" evidence="21">
    <location>
        <begin position="285"/>
        <end position="309"/>
    </location>
</feature>
<evidence type="ECO:0000256" key="1">
    <source>
        <dbReference type="ARBA" id="ARBA00004123"/>
    </source>
</evidence>
<keyword evidence="8 21" id="KW-1133">Transmembrane helix</keyword>
<dbReference type="GO" id="GO:0004930">
    <property type="term" value="F:G protein-coupled receptor activity"/>
    <property type="evidence" value="ECO:0007669"/>
    <property type="project" value="InterPro"/>
</dbReference>
<dbReference type="EMBL" id="JARQWQ010000165">
    <property type="protein sequence ID" value="KAK2547852.1"/>
    <property type="molecule type" value="Genomic_DNA"/>
</dbReference>
<evidence type="ECO:0000256" key="19">
    <source>
        <dbReference type="ARBA" id="ARBA00093624"/>
    </source>
</evidence>
<organism evidence="23 24">
    <name type="scientific">Acropora cervicornis</name>
    <name type="common">Staghorn coral</name>
    <dbReference type="NCBI Taxonomy" id="6130"/>
    <lineage>
        <taxon>Eukaryota</taxon>
        <taxon>Metazoa</taxon>
        <taxon>Cnidaria</taxon>
        <taxon>Anthozoa</taxon>
        <taxon>Hexacorallia</taxon>
        <taxon>Scleractinia</taxon>
        <taxon>Astrocoeniina</taxon>
        <taxon>Acroporidae</taxon>
        <taxon>Acropora</taxon>
    </lineage>
</organism>
<dbReference type="InterPro" id="IPR002052">
    <property type="entry name" value="DNA_methylase_N6_adenine_CS"/>
</dbReference>
<name>A0AAD9PRQ9_ACRCE</name>
<evidence type="ECO:0000256" key="11">
    <source>
        <dbReference type="ARBA" id="ARBA00048619"/>
    </source>
</evidence>
<dbReference type="Gene3D" id="1.20.1070.10">
    <property type="entry name" value="Rhodopsin 7-helix transmembrane proteins"/>
    <property type="match status" value="1"/>
</dbReference>
<dbReference type="Proteomes" id="UP001249851">
    <property type="component" value="Unassembled WGS sequence"/>
</dbReference>
<dbReference type="InterPro" id="IPR029063">
    <property type="entry name" value="SAM-dependent_MTases_sf"/>
</dbReference>
<evidence type="ECO:0000256" key="8">
    <source>
        <dbReference type="ARBA" id="ARBA00022989"/>
    </source>
</evidence>
<dbReference type="SUPFAM" id="SSF53335">
    <property type="entry name" value="S-adenosyl-L-methionine-dependent methyltransferases"/>
    <property type="match status" value="1"/>
</dbReference>
<comment type="caution">
    <text evidence="23">The sequence shown here is derived from an EMBL/GenBank/DDBJ whole genome shotgun (WGS) entry which is preliminary data.</text>
</comment>
<dbReference type="Gene3D" id="3.40.50.150">
    <property type="entry name" value="Vaccinia Virus protein VP39"/>
    <property type="match status" value="1"/>
</dbReference>
<keyword evidence="4 23" id="KW-0489">Methyltransferase</keyword>
<dbReference type="InterPro" id="IPR000276">
    <property type="entry name" value="GPCR_Rhodpsn"/>
</dbReference>
<dbReference type="InterPro" id="IPR004557">
    <property type="entry name" value="PrmC-related"/>
</dbReference>
<keyword evidence="24" id="KW-1185">Reference proteome</keyword>
<evidence type="ECO:0000256" key="12">
    <source>
        <dbReference type="ARBA" id="ARBA00050903"/>
    </source>
</evidence>
<evidence type="ECO:0000256" key="15">
    <source>
        <dbReference type="ARBA" id="ARBA00075330"/>
    </source>
</evidence>
<evidence type="ECO:0000256" key="13">
    <source>
        <dbReference type="ARBA" id="ARBA00053180"/>
    </source>
</evidence>
<feature type="transmembrane region" description="Helical" evidence="21">
    <location>
        <begin position="321"/>
        <end position="347"/>
    </location>
</feature>
<evidence type="ECO:0000256" key="5">
    <source>
        <dbReference type="ARBA" id="ARBA00022679"/>
    </source>
</evidence>
<evidence type="ECO:0000256" key="10">
    <source>
        <dbReference type="ARBA" id="ARBA00023242"/>
    </source>
</evidence>
<reference evidence="23" key="1">
    <citation type="journal article" date="2023" name="G3 (Bethesda)">
        <title>Whole genome assembly and annotation of the endangered Caribbean coral Acropora cervicornis.</title>
        <authorList>
            <person name="Selwyn J.D."/>
            <person name="Vollmer S.V."/>
        </authorList>
    </citation>
    <scope>NUCLEOTIDE SEQUENCE</scope>
    <source>
        <strain evidence="23">K2</strain>
    </source>
</reference>
<dbReference type="GO" id="GO:0032259">
    <property type="term" value="P:methylation"/>
    <property type="evidence" value="ECO:0007669"/>
    <property type="project" value="UniProtKB-KW"/>
</dbReference>
<dbReference type="GO" id="GO:0036009">
    <property type="term" value="F:protein-glutamine N-methyltransferase activity"/>
    <property type="evidence" value="ECO:0007669"/>
    <property type="project" value="UniProtKB-ARBA"/>
</dbReference>
<dbReference type="Pfam" id="PF00001">
    <property type="entry name" value="7tm_1"/>
    <property type="match status" value="1"/>
</dbReference>
<evidence type="ECO:0000256" key="16">
    <source>
        <dbReference type="ARBA" id="ARBA00076540"/>
    </source>
</evidence>
<dbReference type="PANTHER" id="PTHR45875:SF1">
    <property type="entry name" value="METHYLTRANSFERASE N6AMT1"/>
    <property type="match status" value="1"/>
</dbReference>
<evidence type="ECO:0000256" key="20">
    <source>
        <dbReference type="ARBA" id="ARBA00093667"/>
    </source>
</evidence>
<proteinExistence type="inferred from homology"/>
<dbReference type="FunFam" id="3.40.50.150:FF:000077">
    <property type="entry name" value="HemK methyltransferase family member 2"/>
    <property type="match status" value="1"/>
</dbReference>
<accession>A0AAD9PRQ9</accession>
<keyword evidence="5" id="KW-0808">Transferase</keyword>
<evidence type="ECO:0000256" key="21">
    <source>
        <dbReference type="SAM" id="Phobius"/>
    </source>
</evidence>
<evidence type="ECO:0000313" key="23">
    <source>
        <dbReference type="EMBL" id="KAK2547852.1"/>
    </source>
</evidence>
<comment type="similarity">
    <text evidence="3">Belongs to the eukaryotic/archaeal PrmC-related family.</text>
</comment>
<evidence type="ECO:0000256" key="4">
    <source>
        <dbReference type="ARBA" id="ARBA00022603"/>
    </source>
</evidence>